<name>A0A7W9H6Z3_9ACTN</name>
<evidence type="ECO:0000313" key="2">
    <source>
        <dbReference type="EMBL" id="MBB5796770.1"/>
    </source>
</evidence>
<proteinExistence type="predicted"/>
<comment type="caution">
    <text evidence="2">The sequence shown here is derived from an EMBL/GenBank/DDBJ whole genome shotgun (WGS) entry which is preliminary data.</text>
</comment>
<evidence type="ECO:0000259" key="1">
    <source>
        <dbReference type="Pfam" id="PF03816"/>
    </source>
</evidence>
<dbReference type="Pfam" id="PF03816">
    <property type="entry name" value="LytR_cpsA_psr"/>
    <property type="match status" value="1"/>
</dbReference>
<sequence>MERNTGVHIDHYAEIGFAGFVGWWTRSAAWTCAWTSPCGTRTPAPTCPSAARPSTRAEALAFVRQRKQGDLGRTHNQQKFLAALARKVVRAAR</sequence>
<protein>
    <recommendedName>
        <fullName evidence="1">Cell envelope-related transcriptional attenuator domain-containing protein</fullName>
    </recommendedName>
</protein>
<organism evidence="2 3">
    <name type="scientific">Streptomyces caelestis</name>
    <dbReference type="NCBI Taxonomy" id="36816"/>
    <lineage>
        <taxon>Bacteria</taxon>
        <taxon>Bacillati</taxon>
        <taxon>Actinomycetota</taxon>
        <taxon>Actinomycetes</taxon>
        <taxon>Kitasatosporales</taxon>
        <taxon>Streptomycetaceae</taxon>
        <taxon>Streptomyces</taxon>
    </lineage>
</organism>
<gene>
    <name evidence="2" type="ORF">HDA41_004734</name>
</gene>
<keyword evidence="3" id="KW-1185">Reference proteome</keyword>
<dbReference type="EMBL" id="JACHNE010000001">
    <property type="protein sequence ID" value="MBB5796770.1"/>
    <property type="molecule type" value="Genomic_DNA"/>
</dbReference>
<accession>A0A7W9H6Z3</accession>
<evidence type="ECO:0000313" key="3">
    <source>
        <dbReference type="Proteomes" id="UP000590647"/>
    </source>
</evidence>
<reference evidence="2 3" key="1">
    <citation type="submission" date="2020-08" db="EMBL/GenBank/DDBJ databases">
        <title>Sequencing the genomes of 1000 actinobacteria strains.</title>
        <authorList>
            <person name="Klenk H.-P."/>
        </authorList>
    </citation>
    <scope>NUCLEOTIDE SEQUENCE [LARGE SCALE GENOMIC DNA]</scope>
    <source>
        <strain evidence="2 3">DSM 40084</strain>
    </source>
</reference>
<dbReference type="AlphaFoldDB" id="A0A7W9H6Z3"/>
<dbReference type="Proteomes" id="UP000590647">
    <property type="component" value="Unassembled WGS sequence"/>
</dbReference>
<dbReference type="InterPro" id="IPR004474">
    <property type="entry name" value="LytR_CpsA_psr"/>
</dbReference>
<dbReference type="RefSeq" id="WP_230299406.1">
    <property type="nucleotide sequence ID" value="NZ_JACHNE010000001.1"/>
</dbReference>
<feature type="domain" description="Cell envelope-related transcriptional attenuator" evidence="1">
    <location>
        <begin position="57"/>
        <end position="88"/>
    </location>
</feature>
<dbReference type="Gene3D" id="3.40.630.190">
    <property type="entry name" value="LCP protein"/>
    <property type="match status" value="1"/>
</dbReference>